<reference evidence="1" key="2">
    <citation type="journal article" date="2015" name="Data Brief">
        <title>Shoot transcriptome of the giant reed, Arundo donax.</title>
        <authorList>
            <person name="Barrero R.A."/>
            <person name="Guerrero F.D."/>
            <person name="Moolhuijzen P."/>
            <person name="Goolsby J.A."/>
            <person name="Tidwell J."/>
            <person name="Bellgard S.E."/>
            <person name="Bellgard M.I."/>
        </authorList>
    </citation>
    <scope>NUCLEOTIDE SEQUENCE</scope>
    <source>
        <tissue evidence="1">Shoot tissue taken approximately 20 cm above the soil surface</tissue>
    </source>
</reference>
<accession>A0A0A9TUF5</accession>
<evidence type="ECO:0000313" key="1">
    <source>
        <dbReference type="EMBL" id="JAD71487.1"/>
    </source>
</evidence>
<sequence>MASLNNSLLKQKDGVWFARAREFVSKPLHTVSEPNGRVNPVTH</sequence>
<proteinExistence type="predicted"/>
<reference evidence="1" key="1">
    <citation type="submission" date="2014-09" db="EMBL/GenBank/DDBJ databases">
        <authorList>
            <person name="Magalhaes I.L.F."/>
            <person name="Oliveira U."/>
            <person name="Santos F.R."/>
            <person name="Vidigal T.H.D.A."/>
            <person name="Brescovit A.D."/>
            <person name="Santos A.J."/>
        </authorList>
    </citation>
    <scope>NUCLEOTIDE SEQUENCE</scope>
    <source>
        <tissue evidence="1">Shoot tissue taken approximately 20 cm above the soil surface</tissue>
    </source>
</reference>
<name>A0A0A9TUF5_ARUDO</name>
<organism evidence="1">
    <name type="scientific">Arundo donax</name>
    <name type="common">Giant reed</name>
    <name type="synonym">Donax arundinaceus</name>
    <dbReference type="NCBI Taxonomy" id="35708"/>
    <lineage>
        <taxon>Eukaryota</taxon>
        <taxon>Viridiplantae</taxon>
        <taxon>Streptophyta</taxon>
        <taxon>Embryophyta</taxon>
        <taxon>Tracheophyta</taxon>
        <taxon>Spermatophyta</taxon>
        <taxon>Magnoliopsida</taxon>
        <taxon>Liliopsida</taxon>
        <taxon>Poales</taxon>
        <taxon>Poaceae</taxon>
        <taxon>PACMAD clade</taxon>
        <taxon>Arundinoideae</taxon>
        <taxon>Arundineae</taxon>
        <taxon>Arundo</taxon>
    </lineage>
</organism>
<protein>
    <submittedName>
        <fullName evidence="1">Uncharacterized protein</fullName>
    </submittedName>
</protein>
<dbReference type="EMBL" id="GBRH01226408">
    <property type="protein sequence ID" value="JAD71487.1"/>
    <property type="molecule type" value="Transcribed_RNA"/>
</dbReference>
<dbReference type="AlphaFoldDB" id="A0A0A9TUF5"/>